<accession>A0ABU7AQH4</accession>
<evidence type="ECO:0000313" key="2">
    <source>
        <dbReference type="Proteomes" id="UP001345963"/>
    </source>
</evidence>
<protein>
    <submittedName>
        <fullName evidence="1">Uncharacterized protein</fullName>
    </submittedName>
</protein>
<sequence>MVEKVAMMTVNSYVKVKEGVNSIYMTENVRALGDSLRMCTLRHHKSSSFMVQHVYLYYVVSSFHQLNDQTHSYRVQPFITRKYSHLDVTHFVCGHTTHFD</sequence>
<reference evidence="1 2" key="1">
    <citation type="submission" date="2021-07" db="EMBL/GenBank/DDBJ databases">
        <authorList>
            <person name="Palmer J.M."/>
        </authorList>
    </citation>
    <scope>NUCLEOTIDE SEQUENCE [LARGE SCALE GENOMIC DNA]</scope>
    <source>
        <strain evidence="1 2">AT_MEX2019</strain>
        <tissue evidence="1">Muscle</tissue>
    </source>
</reference>
<proteinExistence type="predicted"/>
<dbReference type="Proteomes" id="UP001345963">
    <property type="component" value="Unassembled WGS sequence"/>
</dbReference>
<keyword evidence="2" id="KW-1185">Reference proteome</keyword>
<comment type="caution">
    <text evidence="1">The sequence shown here is derived from an EMBL/GenBank/DDBJ whole genome shotgun (WGS) entry which is preliminary data.</text>
</comment>
<gene>
    <name evidence="1" type="ORF">ATANTOWER_022045</name>
</gene>
<name>A0ABU7AQH4_9TELE</name>
<organism evidence="1 2">
    <name type="scientific">Ataeniobius toweri</name>
    <dbReference type="NCBI Taxonomy" id="208326"/>
    <lineage>
        <taxon>Eukaryota</taxon>
        <taxon>Metazoa</taxon>
        <taxon>Chordata</taxon>
        <taxon>Craniata</taxon>
        <taxon>Vertebrata</taxon>
        <taxon>Euteleostomi</taxon>
        <taxon>Actinopterygii</taxon>
        <taxon>Neopterygii</taxon>
        <taxon>Teleostei</taxon>
        <taxon>Neoteleostei</taxon>
        <taxon>Acanthomorphata</taxon>
        <taxon>Ovalentaria</taxon>
        <taxon>Atherinomorphae</taxon>
        <taxon>Cyprinodontiformes</taxon>
        <taxon>Goodeidae</taxon>
        <taxon>Ataeniobius</taxon>
    </lineage>
</organism>
<evidence type="ECO:0000313" key="1">
    <source>
        <dbReference type="EMBL" id="MED6240491.1"/>
    </source>
</evidence>
<dbReference type="EMBL" id="JAHUTI010024442">
    <property type="protein sequence ID" value="MED6240491.1"/>
    <property type="molecule type" value="Genomic_DNA"/>
</dbReference>